<dbReference type="PANTHER" id="PTHR35587">
    <property type="entry name" value="EXPRESSED PROTEIN"/>
    <property type="match status" value="1"/>
</dbReference>
<comment type="caution">
    <text evidence="1">The sequence shown here is derived from an EMBL/GenBank/DDBJ whole genome shotgun (WGS) entry which is preliminary data.</text>
</comment>
<sequence>MAEDATKTLAQIQDSPAKSAIARRKQLAEIAKLDDKQLEGLSAEELRKILNNAANLDENDKPKDKESSLRINIELDIEVEVHLNARVKGDVTIGLL</sequence>
<dbReference type="AlphaFoldDB" id="A0A3M6XB76"/>
<dbReference type="PANTHER" id="PTHR35587:SF3">
    <property type="entry name" value="EXPRESSED PROTEIN"/>
    <property type="match status" value="1"/>
</dbReference>
<accession>A0A3M6XB76</accession>
<evidence type="ECO:0000313" key="3">
    <source>
        <dbReference type="EMBL" id="RMY25381.1"/>
    </source>
</evidence>
<dbReference type="EMBL" id="QWIN01001023">
    <property type="protein sequence ID" value="RMY44649.1"/>
    <property type="molecule type" value="Genomic_DNA"/>
</dbReference>
<evidence type="ECO:0000313" key="9">
    <source>
        <dbReference type="Proteomes" id="UP000281245"/>
    </source>
</evidence>
<evidence type="ECO:0000313" key="1">
    <source>
        <dbReference type="EMBL" id="RMX88027.1"/>
    </source>
</evidence>
<dbReference type="VEuPathDB" id="FungiDB:BTJ68_10274"/>
<organism evidence="1 9">
    <name type="scientific">Hortaea werneckii</name>
    <name type="common">Black yeast</name>
    <name type="synonym">Cladosporium werneckii</name>
    <dbReference type="NCBI Taxonomy" id="91943"/>
    <lineage>
        <taxon>Eukaryota</taxon>
        <taxon>Fungi</taxon>
        <taxon>Dikarya</taxon>
        <taxon>Ascomycota</taxon>
        <taxon>Pezizomycotina</taxon>
        <taxon>Dothideomycetes</taxon>
        <taxon>Dothideomycetidae</taxon>
        <taxon>Mycosphaerellales</taxon>
        <taxon>Teratosphaeriaceae</taxon>
        <taxon>Hortaea</taxon>
    </lineage>
</organism>
<dbReference type="EMBL" id="QWIJ01000088">
    <property type="protein sequence ID" value="RMX88027.1"/>
    <property type="molecule type" value="Genomic_DNA"/>
</dbReference>
<dbReference type="Proteomes" id="UP000271337">
    <property type="component" value="Unassembled WGS sequence"/>
</dbReference>
<evidence type="ECO:0000313" key="7">
    <source>
        <dbReference type="Proteomes" id="UP000271337"/>
    </source>
</evidence>
<evidence type="ECO:0000313" key="4">
    <source>
        <dbReference type="EMBL" id="RMY40268.1"/>
    </source>
</evidence>
<dbReference type="OrthoDB" id="2279190at2759"/>
<dbReference type="EMBL" id="QWIK01000009">
    <property type="protein sequence ID" value="RMY16493.1"/>
    <property type="molecule type" value="Genomic_DNA"/>
</dbReference>
<dbReference type="Proteomes" id="UP000281245">
    <property type="component" value="Unassembled WGS sequence"/>
</dbReference>
<evidence type="ECO:0000313" key="5">
    <source>
        <dbReference type="EMBL" id="RMY44649.1"/>
    </source>
</evidence>
<reference evidence="6 7" key="1">
    <citation type="journal article" date="2018" name="BMC Genomics">
        <title>Genomic evidence for intraspecific hybridization in a clonal and extremely halotolerant yeast.</title>
        <authorList>
            <person name="Gostincar C."/>
            <person name="Stajich J.E."/>
            <person name="Zupancic J."/>
            <person name="Zalar P."/>
            <person name="Gunde-Cimerman N."/>
        </authorList>
    </citation>
    <scope>NUCLEOTIDE SEQUENCE [LARGE SCALE GENOMIC DNA]</scope>
    <source>
        <strain evidence="5 6">EXF-151</strain>
        <strain evidence="4 8">EXF-6651</strain>
        <strain evidence="2 10">EXF-6654</strain>
        <strain evidence="1 9">EXF-6656</strain>
        <strain evidence="3 7">EXF-6669</strain>
    </source>
</reference>
<evidence type="ECO:0000313" key="2">
    <source>
        <dbReference type="EMBL" id="RMY16493.1"/>
    </source>
</evidence>
<proteinExistence type="predicted"/>
<dbReference type="Proteomes" id="UP000276864">
    <property type="component" value="Unassembled WGS sequence"/>
</dbReference>
<dbReference type="Proteomes" id="UP000282582">
    <property type="component" value="Unassembled WGS sequence"/>
</dbReference>
<evidence type="ECO:0000313" key="6">
    <source>
        <dbReference type="Proteomes" id="UP000270230"/>
    </source>
</evidence>
<dbReference type="EMBL" id="QWIL01000038">
    <property type="protein sequence ID" value="RMY25381.1"/>
    <property type="molecule type" value="Genomic_DNA"/>
</dbReference>
<protein>
    <submittedName>
        <fullName evidence="1">Uncharacterized protein</fullName>
    </submittedName>
</protein>
<name>A0A3M6XB76_HORWE</name>
<gene>
    <name evidence="5" type="ORF">D0865_10416</name>
    <name evidence="4" type="ORF">D0866_01367</name>
    <name evidence="3" type="ORF">D0867_00751</name>
    <name evidence="2" type="ORF">D0868_00282</name>
    <name evidence="1" type="ORF">D0869_01928</name>
</gene>
<evidence type="ECO:0000313" key="10">
    <source>
        <dbReference type="Proteomes" id="UP000282582"/>
    </source>
</evidence>
<dbReference type="EMBL" id="QWIM01000078">
    <property type="protein sequence ID" value="RMY40268.1"/>
    <property type="molecule type" value="Genomic_DNA"/>
</dbReference>
<dbReference type="Proteomes" id="UP000270230">
    <property type="component" value="Unassembled WGS sequence"/>
</dbReference>
<evidence type="ECO:0000313" key="8">
    <source>
        <dbReference type="Proteomes" id="UP000276864"/>
    </source>
</evidence>